<dbReference type="InterPro" id="IPR035986">
    <property type="entry name" value="PKD_dom_sf"/>
</dbReference>
<keyword evidence="1" id="KW-1133">Transmembrane helix</keyword>
<dbReference type="Gene3D" id="2.60.40.10">
    <property type="entry name" value="Immunoglobulins"/>
    <property type="match status" value="2"/>
</dbReference>
<gene>
    <name evidence="3" type="ORF">BEU00_02180</name>
</gene>
<feature type="domain" description="PKD" evidence="2">
    <location>
        <begin position="1309"/>
        <end position="1337"/>
    </location>
</feature>
<reference evidence="3 4" key="1">
    <citation type="submission" date="2016-08" db="EMBL/GenBank/DDBJ databases">
        <title>New Insights into Marine Group III Euryarchaeota, from dark to light.</title>
        <authorList>
            <person name="Haro-Moreno J.M."/>
            <person name="Rodriguez-Valera F."/>
            <person name="Lopez-Garcia P."/>
            <person name="Moreira D."/>
            <person name="Martin-Cuadrado A.B."/>
        </authorList>
    </citation>
    <scope>NUCLEOTIDE SEQUENCE [LARGE SCALE GENOMIC DNA]</scope>
    <source>
        <strain evidence="3">CG-Epi3</strain>
    </source>
</reference>
<feature type="domain" description="PKD" evidence="2">
    <location>
        <begin position="1472"/>
        <end position="1525"/>
    </location>
</feature>
<sequence>MSQTRKSISKQILAWTAVFALVLSILPYSVADSSSNEYFESWSYQLSDTDGDGDNDTIMFTFDVDTNVTDSVEVEVSMNVIDDNGNYVGYESEDYEIYWTDNDTFEMEWFVDDCDDYDDEECEGPYEFEFQLYEIVDGSWYWEDNFTESNIWLYETTIIPEGVMQIENAVLADDIDGYHNDILFLAHMEDYELSNVTIQLERKVGIQWVDVGDEDTNEDGEASFKNMSSGEYRWSGTYDGETIDALSHTFVFYGPNSDENIGHIAIMDDADGDDDYDDFAFARIYGNSSESYFNDGVYVELLYESNNTVYAEKGGDGSEEVLMFNDVPEGNYTFSMYNGSSSGDLLQSGWMHSYGSLNTNYGEYFESWSNHTTDTNGDGIANNIFVKYNPDTECNCTVDVMVSYNIYDADTGMYVDYGSEDHEINGTEVDEFETNVFYAPRDSNYTFEFYLYDISGDNWDYEDNFTFTVYLECDSTNVTCDSEEYFESWSYHTNDTNGNGIANNLYVEYNPDTDCNCSVDITVTYNAISENGDYIYGDYYDHNITGTEVDNFTTDNFYPSEDANYTFYFTLYDNNWNFEDEFNFTVYLECDTEDENSNCDYDEWFEDWDYVTEDTDDDNLDDTIIIDFDPNTECDCEMDVFVYVDIYQNSSGNYVDFENEEFTINRTDQVYFDMDWTSPNSTSYDFYVYIYDDEWNFEDSFWIRNVYLYQTSGAGGPGDDDEYFDRLDHYTSDTDSDGYEDTVEFEYDPDTTCDCYLNVTTVFEFYDNQTGDMVDSFEVEEEIYGDDNDYFYNYWSPSYNGTFDIIVELYDQDGNLEDLEQFNDISLHVRSQNNNEDYYFSDWDHYVEDSEVIFIGYDPDTTCNCYEEVRVEIEVYDSQSNDFVDYIEDYHEIYNDDSDWFEQEWSAPYNGSFDFYGYLFFDDSLEDSFFIDSIYLNESHNEGSHSNNGIAHVAYIISLDEDDYVNDFIGMVNSGDEVFFEISHEDNVVESGYSNDGMWFAQDLQEGWYDFQIIDDHEEDYAMHFQSGSFYSYGNNSHNSSDIVNVGIGVGIDEDYEDDLDLECDAGPCDDVGIIAYIGDIEDGGVEDINFDIFQWNSEEEYWEYYVTLTTNESGTDIHHDTPCGEYMWMSELNGNEAAGRFDVYANCNSEEEHAWFEMVDVYAMDLDGNNLVDSINFNYHIMSDCDCDMYMLLITDIYNESGYMVDTFEEFFWVVENDMTSFNFTWSNYHEEGNYTFDSILEYLVDGDTNGEIIMQDAYWTDSYMHTYDESTWWYVEEVSGRDNVYEGQNIQLEAIVANAPSDLVVIWDMGDGSSYQNTFNLVHTYADSGDYDITIETHSGNYSTYDIFEIKVKNMAPRILNIMMDEIVNEGDEVSFNVQYEDVSGDMDNISVSWIFPSAQLNGNFAQYTFADNGEFLILVEIRDDNGGVTTEQRMVTVQNVAPIFTEFILPSQGEEGISMDFSVKATDPGDDTITYTFDFGDGTAQLLTQTGNASHKFASGDSFEIIICAKDEDGGETCRTEVIPVALLEEIEDSGLPGFGFLGVISALGAITLLRRRTH</sequence>
<evidence type="ECO:0000259" key="2">
    <source>
        <dbReference type="PROSITE" id="PS50093"/>
    </source>
</evidence>
<keyword evidence="1" id="KW-0472">Membrane</keyword>
<keyword evidence="1" id="KW-0812">Transmembrane</keyword>
<proteinExistence type="predicted"/>
<dbReference type="EMBL" id="MIYY01000004">
    <property type="protein sequence ID" value="OIR23542.1"/>
    <property type="molecule type" value="Genomic_DNA"/>
</dbReference>
<evidence type="ECO:0000313" key="4">
    <source>
        <dbReference type="Proteomes" id="UP000183138"/>
    </source>
</evidence>
<evidence type="ECO:0000256" key="1">
    <source>
        <dbReference type="SAM" id="Phobius"/>
    </source>
</evidence>
<dbReference type="Proteomes" id="UP000183138">
    <property type="component" value="Unassembled WGS sequence"/>
</dbReference>
<evidence type="ECO:0000313" key="3">
    <source>
        <dbReference type="EMBL" id="OIR23542.1"/>
    </source>
</evidence>
<protein>
    <recommendedName>
        <fullName evidence="2">PKD domain-containing protein</fullName>
    </recommendedName>
</protein>
<dbReference type="SMART" id="SM00089">
    <property type="entry name" value="PKD"/>
    <property type="match status" value="3"/>
</dbReference>
<dbReference type="InterPro" id="IPR000601">
    <property type="entry name" value="PKD_dom"/>
</dbReference>
<organism evidence="3 4">
    <name type="scientific">Marine Group III euryarchaeote CG-Epi3</name>
    <dbReference type="NCBI Taxonomy" id="1888997"/>
    <lineage>
        <taxon>Archaea</taxon>
        <taxon>Methanobacteriati</taxon>
        <taxon>Thermoplasmatota</taxon>
        <taxon>Thermoplasmata</taxon>
        <taxon>Candidatus Thermoprofundales</taxon>
    </lineage>
</organism>
<dbReference type="Pfam" id="PF18911">
    <property type="entry name" value="PKD_4"/>
    <property type="match status" value="2"/>
</dbReference>
<feature type="transmembrane region" description="Helical" evidence="1">
    <location>
        <begin position="1538"/>
        <end position="1557"/>
    </location>
</feature>
<dbReference type="CDD" id="cd00146">
    <property type="entry name" value="PKD"/>
    <property type="match status" value="1"/>
</dbReference>
<dbReference type="SUPFAM" id="SSF49299">
    <property type="entry name" value="PKD domain"/>
    <property type="match status" value="2"/>
</dbReference>
<dbReference type="PROSITE" id="PS50093">
    <property type="entry name" value="PKD"/>
    <property type="match status" value="2"/>
</dbReference>
<dbReference type="InterPro" id="IPR022409">
    <property type="entry name" value="PKD/Chitinase_dom"/>
</dbReference>
<dbReference type="InterPro" id="IPR013783">
    <property type="entry name" value="Ig-like_fold"/>
</dbReference>
<accession>A0A1J5UGW4</accession>
<comment type="caution">
    <text evidence="3">The sequence shown here is derived from an EMBL/GenBank/DDBJ whole genome shotgun (WGS) entry which is preliminary data.</text>
</comment>
<name>A0A1J5UGW4_9ARCH</name>